<keyword evidence="3" id="KW-1185">Reference proteome</keyword>
<organism evidence="2 3">
    <name type="scientific">Cymbomonas tetramitiformis</name>
    <dbReference type="NCBI Taxonomy" id="36881"/>
    <lineage>
        <taxon>Eukaryota</taxon>
        <taxon>Viridiplantae</taxon>
        <taxon>Chlorophyta</taxon>
        <taxon>Pyramimonadophyceae</taxon>
        <taxon>Pyramimonadales</taxon>
        <taxon>Pyramimonadaceae</taxon>
        <taxon>Cymbomonas</taxon>
    </lineage>
</organism>
<dbReference type="CDD" id="cd09275">
    <property type="entry name" value="RNase_HI_RT_DIRS1"/>
    <property type="match status" value="1"/>
</dbReference>
<dbReference type="PANTHER" id="PTHR33050:SF7">
    <property type="entry name" value="RIBONUCLEASE H"/>
    <property type="match status" value="1"/>
</dbReference>
<evidence type="ECO:0000313" key="2">
    <source>
        <dbReference type="EMBL" id="KAK3266442.1"/>
    </source>
</evidence>
<feature type="region of interest" description="Disordered" evidence="1">
    <location>
        <begin position="188"/>
        <end position="218"/>
    </location>
</feature>
<evidence type="ECO:0000313" key="3">
    <source>
        <dbReference type="Proteomes" id="UP001190700"/>
    </source>
</evidence>
<proteinExistence type="predicted"/>
<name>A0AAE0FVF7_9CHLO</name>
<reference evidence="2 3" key="1">
    <citation type="journal article" date="2015" name="Genome Biol. Evol.">
        <title>Comparative Genomics of a Bacterivorous Green Alga Reveals Evolutionary Causalities and Consequences of Phago-Mixotrophic Mode of Nutrition.</title>
        <authorList>
            <person name="Burns J.A."/>
            <person name="Paasch A."/>
            <person name="Narechania A."/>
            <person name="Kim E."/>
        </authorList>
    </citation>
    <scope>NUCLEOTIDE SEQUENCE [LARGE SCALE GENOMIC DNA]</scope>
    <source>
        <strain evidence="2 3">PLY_AMNH</strain>
    </source>
</reference>
<dbReference type="Proteomes" id="UP001190700">
    <property type="component" value="Unassembled WGS sequence"/>
</dbReference>
<evidence type="ECO:0000256" key="1">
    <source>
        <dbReference type="SAM" id="MobiDB-lite"/>
    </source>
</evidence>
<comment type="caution">
    <text evidence="2">The sequence shown here is derived from an EMBL/GenBank/DDBJ whole genome shotgun (WGS) entry which is preliminary data.</text>
</comment>
<dbReference type="CDD" id="cd20404">
    <property type="entry name" value="Tudor_Agenet_AtEML-like"/>
    <property type="match status" value="1"/>
</dbReference>
<accession>A0AAE0FVF7</accession>
<dbReference type="EMBL" id="LGRX02013083">
    <property type="protein sequence ID" value="KAK3266442.1"/>
    <property type="molecule type" value="Genomic_DNA"/>
</dbReference>
<dbReference type="SUPFAM" id="SSF63748">
    <property type="entry name" value="Tudor/PWWP/MBT"/>
    <property type="match status" value="1"/>
</dbReference>
<sequence length="332" mass="37781">MMAWGGVLNLEYAVRGFWSDKMREWHIAHLELEAVFKTVQAFLRELEGKVVRLYCDNQAVLAILSHFTSRNPDLMRRMRRLWSLLDLHDIELQARCIRSEANVWADNLPRLVSPYWPDQSWFRELEALEATEVTVGTRLEVFWEDDDKFYPGAVKSFNDDGTALMAYDDGDEETLNLSEEKFNILLSKGEDEQNKECGGDYKENKRSGDTHSHRVSLSVHSVDDGRTSWAEEAVHEEDIVTQRTWLPAIHTFHVSLLGRGENLDVAAVKWGRGRRGGGRGEPRAGGEDGDVIGMVGTMDLEAGERVMGVEEKVVMVVVESMFLVRYTCQVEG</sequence>
<gene>
    <name evidence="2" type="ORF">CYMTET_24932</name>
</gene>
<dbReference type="InterPro" id="IPR052055">
    <property type="entry name" value="Hepadnavirus_pol/RT"/>
</dbReference>
<dbReference type="PANTHER" id="PTHR33050">
    <property type="entry name" value="REVERSE TRANSCRIPTASE DOMAIN-CONTAINING PROTEIN"/>
    <property type="match status" value="1"/>
</dbReference>
<evidence type="ECO:0008006" key="4">
    <source>
        <dbReference type="Google" id="ProtNLM"/>
    </source>
</evidence>
<feature type="compositionally biased region" description="Basic and acidic residues" evidence="1">
    <location>
        <begin position="188"/>
        <end position="212"/>
    </location>
</feature>
<protein>
    <recommendedName>
        <fullName evidence="4">Reverse transcriptase RNase H-like domain-containing protein</fullName>
    </recommendedName>
</protein>
<dbReference type="Gene3D" id="2.30.30.140">
    <property type="match status" value="1"/>
</dbReference>
<dbReference type="AlphaFoldDB" id="A0AAE0FVF7"/>